<gene>
    <name evidence="1" type="ORF">C8R26_11755</name>
</gene>
<evidence type="ECO:0000313" key="1">
    <source>
        <dbReference type="EMBL" id="PTQ76462.1"/>
    </source>
</evidence>
<dbReference type="AlphaFoldDB" id="A0A2T5HY12"/>
<accession>A0A2T5HY12</accession>
<protein>
    <submittedName>
        <fullName evidence="1">Uncharacterized protein</fullName>
    </submittedName>
</protein>
<name>A0A2T5HY12_9PROT</name>
<dbReference type="EMBL" id="QAOI01000017">
    <property type="protein sequence ID" value="PTQ76462.1"/>
    <property type="molecule type" value="Genomic_DNA"/>
</dbReference>
<proteinExistence type="predicted"/>
<comment type="caution">
    <text evidence="1">The sequence shown here is derived from an EMBL/GenBank/DDBJ whole genome shotgun (WGS) entry which is preliminary data.</text>
</comment>
<reference evidence="1 2" key="1">
    <citation type="submission" date="2018-04" db="EMBL/GenBank/DDBJ databases">
        <title>Active sludge and wastewater microbial communities from Klosterneuburg, Austria.</title>
        <authorList>
            <person name="Wagner M."/>
        </authorList>
    </citation>
    <scope>NUCLEOTIDE SEQUENCE [LARGE SCALE GENOMIC DNA]</scope>
    <source>
        <strain evidence="1 2">Nm49</strain>
    </source>
</reference>
<organism evidence="1 2">
    <name type="scientific">Nitrosomonas oligotropha</name>
    <dbReference type="NCBI Taxonomy" id="42354"/>
    <lineage>
        <taxon>Bacteria</taxon>
        <taxon>Pseudomonadati</taxon>
        <taxon>Pseudomonadota</taxon>
        <taxon>Betaproteobacteria</taxon>
        <taxon>Nitrosomonadales</taxon>
        <taxon>Nitrosomonadaceae</taxon>
        <taxon>Nitrosomonas</taxon>
    </lineage>
</organism>
<sequence>MKSSSIGSPFLNFIRLTNNSQSIATESSSIMTPSAMLAMKEFAPRLFRDHLKQASGLKVTVSMYHSVETSAGFLVKTICSTWDGNKPLIKLIEFVWIEAYQLSLPEQWGLQRMSQNHLVREYLVWTSPVTLRRVQNLKPAPLSDGLQIDLFPG</sequence>
<dbReference type="Proteomes" id="UP000244128">
    <property type="component" value="Unassembled WGS sequence"/>
</dbReference>
<evidence type="ECO:0000313" key="2">
    <source>
        <dbReference type="Proteomes" id="UP000244128"/>
    </source>
</evidence>